<gene>
    <name evidence="10" type="ordered locus">ELI_4326</name>
</gene>
<keyword evidence="6 7" id="KW-0472">Membrane</keyword>
<evidence type="ECO:0000313" key="10">
    <source>
        <dbReference type="EMBL" id="ADO39266.1"/>
    </source>
</evidence>
<comment type="subcellular location">
    <subcellularLocation>
        <location evidence="1">Membrane</location>
        <topology evidence="1">Multi-pass membrane protein</topology>
    </subcellularLocation>
</comment>
<keyword evidence="3" id="KW-0813">Transport</keyword>
<dbReference type="Pfam" id="PF01545">
    <property type="entry name" value="Cation_efflux"/>
    <property type="match status" value="1"/>
</dbReference>
<keyword evidence="4 7" id="KW-0812">Transmembrane</keyword>
<evidence type="ECO:0000256" key="4">
    <source>
        <dbReference type="ARBA" id="ARBA00022692"/>
    </source>
</evidence>
<evidence type="ECO:0000256" key="5">
    <source>
        <dbReference type="ARBA" id="ARBA00022989"/>
    </source>
</evidence>
<dbReference type="PANTHER" id="PTHR43840">
    <property type="entry name" value="MITOCHONDRIAL METAL TRANSPORTER 1-RELATED"/>
    <property type="match status" value="1"/>
</dbReference>
<evidence type="ECO:0000256" key="6">
    <source>
        <dbReference type="ARBA" id="ARBA00023136"/>
    </source>
</evidence>
<keyword evidence="11" id="KW-1185">Reference proteome</keyword>
<dbReference type="InterPro" id="IPR002524">
    <property type="entry name" value="Cation_efflux"/>
</dbReference>
<dbReference type="InterPro" id="IPR050291">
    <property type="entry name" value="CDF_Transporter"/>
</dbReference>
<dbReference type="eggNOG" id="COG0053">
    <property type="taxonomic scope" value="Bacteria"/>
</dbReference>
<dbReference type="InterPro" id="IPR027470">
    <property type="entry name" value="Cation_efflux_CTD"/>
</dbReference>
<evidence type="ECO:0000259" key="9">
    <source>
        <dbReference type="Pfam" id="PF16916"/>
    </source>
</evidence>
<dbReference type="RefSeq" id="WP_013382571.1">
    <property type="nucleotide sequence ID" value="NC_014624.2"/>
</dbReference>
<dbReference type="InterPro" id="IPR058533">
    <property type="entry name" value="Cation_efflux_TM"/>
</dbReference>
<dbReference type="PANTHER" id="PTHR43840:SF15">
    <property type="entry name" value="MITOCHONDRIAL METAL TRANSPORTER 1-RELATED"/>
    <property type="match status" value="1"/>
</dbReference>
<evidence type="ECO:0000313" key="11">
    <source>
        <dbReference type="Proteomes" id="UP000006873"/>
    </source>
</evidence>
<dbReference type="NCBIfam" id="TIGR01297">
    <property type="entry name" value="CDF"/>
    <property type="match status" value="1"/>
</dbReference>
<accession>E3GQH4</accession>
<dbReference type="Pfam" id="PF16916">
    <property type="entry name" value="ZT_dimer"/>
    <property type="match status" value="1"/>
</dbReference>
<feature type="domain" description="Cation efflux protein transmembrane" evidence="8">
    <location>
        <begin position="31"/>
        <end position="226"/>
    </location>
</feature>
<dbReference type="GO" id="GO:0016020">
    <property type="term" value="C:membrane"/>
    <property type="evidence" value="ECO:0007669"/>
    <property type="project" value="UniProtKB-SubCell"/>
</dbReference>
<evidence type="ECO:0000259" key="8">
    <source>
        <dbReference type="Pfam" id="PF01545"/>
    </source>
</evidence>
<reference key="1">
    <citation type="submission" date="2010-09" db="EMBL/GenBank/DDBJ databases">
        <authorList>
            <person name="Roh H."/>
            <person name="Ko H.-J."/>
            <person name="Kim D."/>
            <person name="Choi D.G."/>
            <person name="Park S."/>
            <person name="Kim S."/>
            <person name="Kim K.H."/>
            <person name="Chang I.S."/>
            <person name="Choi I.-G."/>
        </authorList>
    </citation>
    <scope>NUCLEOTIDE SEQUENCE</scope>
    <source>
        <strain>KIST612</strain>
    </source>
</reference>
<sequence>MQMKEGLSVKNIEEVEYSESSNKKIAMRVSIISIFVNIALSVFKFIAGVLANSGAMISDAVHSASDVLSTFVVIIGVNISGQKADHEHQYGHDRLECVAAILLAVILFATGVGIGWTGIEKIMDAESHSLEIPGILALVAAVVSIGVKEWMYWFTRAAANKINSSALKADAWHHRSDALSSIGSLIGIAGARMGLPILDPIAAVVIALLVIKAAYDIGKDSISKMLDSSIDEKTEKEIRELTMKQSGVKRIDDLKSRTFASKFYVDLEIAVDGEMKLVEAHAIAENVHDVLEAAYPALKHCMIHVNPYGQEKTEDE</sequence>
<reference evidence="10 11" key="2">
    <citation type="journal article" date="2011" name="J. Bacteriol.">
        <title>Complete genome sequence of a carbon monoxide-utilizing acetogen, Eubacterium limosum KIST612.</title>
        <authorList>
            <person name="Roh H."/>
            <person name="Ko H.J."/>
            <person name="Kim D."/>
            <person name="Choi D.G."/>
            <person name="Park S."/>
            <person name="Kim S."/>
            <person name="Chang I.S."/>
            <person name="Choi I.G."/>
        </authorList>
    </citation>
    <scope>NUCLEOTIDE SEQUENCE [LARGE SCALE GENOMIC DNA]</scope>
    <source>
        <strain evidence="10 11">KIST612</strain>
    </source>
</reference>
<dbReference type="InterPro" id="IPR036837">
    <property type="entry name" value="Cation_efflux_CTD_sf"/>
</dbReference>
<feature type="transmembrane region" description="Helical" evidence="7">
    <location>
        <begin position="134"/>
        <end position="155"/>
    </location>
</feature>
<feature type="transmembrane region" description="Helical" evidence="7">
    <location>
        <begin position="29"/>
        <end position="51"/>
    </location>
</feature>
<dbReference type="HOGENOM" id="CLU_013430_3_6_9"/>
<evidence type="ECO:0000256" key="1">
    <source>
        <dbReference type="ARBA" id="ARBA00004141"/>
    </source>
</evidence>
<dbReference type="Proteomes" id="UP000006873">
    <property type="component" value="Chromosome"/>
</dbReference>
<evidence type="ECO:0000256" key="3">
    <source>
        <dbReference type="ARBA" id="ARBA00022448"/>
    </source>
</evidence>
<evidence type="ECO:0000256" key="7">
    <source>
        <dbReference type="SAM" id="Phobius"/>
    </source>
</evidence>
<protein>
    <submittedName>
        <fullName evidence="10">Cation diffusion facilitator family transporter</fullName>
    </submittedName>
</protein>
<keyword evidence="5 7" id="KW-1133">Transmembrane helix</keyword>
<dbReference type="Gene3D" id="3.30.70.1350">
    <property type="entry name" value="Cation efflux protein, cytoplasmic domain"/>
    <property type="match status" value="1"/>
</dbReference>
<feature type="domain" description="Cation efflux protein cytoplasmic" evidence="9">
    <location>
        <begin position="231"/>
        <end position="308"/>
    </location>
</feature>
<dbReference type="EMBL" id="CP002273">
    <property type="protein sequence ID" value="ADO39266.1"/>
    <property type="molecule type" value="Genomic_DNA"/>
</dbReference>
<organism evidence="10 11">
    <name type="scientific">Eubacterium callanderi</name>
    <dbReference type="NCBI Taxonomy" id="53442"/>
    <lineage>
        <taxon>Bacteria</taxon>
        <taxon>Bacillati</taxon>
        <taxon>Bacillota</taxon>
        <taxon>Clostridia</taxon>
        <taxon>Eubacteriales</taxon>
        <taxon>Eubacteriaceae</taxon>
        <taxon>Eubacterium</taxon>
    </lineage>
</organism>
<dbReference type="GeneID" id="68365121"/>
<dbReference type="GO" id="GO:0008324">
    <property type="term" value="F:monoatomic cation transmembrane transporter activity"/>
    <property type="evidence" value="ECO:0007669"/>
    <property type="project" value="InterPro"/>
</dbReference>
<dbReference type="Gene3D" id="1.20.1510.10">
    <property type="entry name" value="Cation efflux protein transmembrane domain"/>
    <property type="match status" value="1"/>
</dbReference>
<feature type="transmembrane region" description="Helical" evidence="7">
    <location>
        <begin position="57"/>
        <end position="77"/>
    </location>
</feature>
<proteinExistence type="inferred from homology"/>
<dbReference type="AlphaFoldDB" id="E3GQH4"/>
<comment type="similarity">
    <text evidence="2">Belongs to the cation diffusion facilitator (CDF) transporter (TC 2.A.4) family.</text>
</comment>
<dbReference type="SUPFAM" id="SSF160240">
    <property type="entry name" value="Cation efflux protein cytoplasmic domain-like"/>
    <property type="match status" value="1"/>
</dbReference>
<dbReference type="SUPFAM" id="SSF161111">
    <property type="entry name" value="Cation efflux protein transmembrane domain-like"/>
    <property type="match status" value="1"/>
</dbReference>
<dbReference type="FunFam" id="1.20.1510.10:FF:000006">
    <property type="entry name" value="Divalent cation efflux transporter"/>
    <property type="match status" value="1"/>
</dbReference>
<feature type="transmembrane region" description="Helical" evidence="7">
    <location>
        <begin position="98"/>
        <end position="119"/>
    </location>
</feature>
<evidence type="ECO:0000256" key="2">
    <source>
        <dbReference type="ARBA" id="ARBA00008114"/>
    </source>
</evidence>
<name>E3GQH4_9FIRM</name>
<dbReference type="KEGG" id="elm:ELI_4326"/>
<dbReference type="InterPro" id="IPR027469">
    <property type="entry name" value="Cation_efflux_TMD_sf"/>
</dbReference>